<dbReference type="Pfam" id="PF12697">
    <property type="entry name" value="Abhydrolase_6"/>
    <property type="match status" value="1"/>
</dbReference>
<evidence type="ECO:0000313" key="2">
    <source>
        <dbReference type="EMBL" id="GJE61383.1"/>
    </source>
</evidence>
<proteinExistence type="predicted"/>
<evidence type="ECO:0000259" key="1">
    <source>
        <dbReference type="Pfam" id="PF12697"/>
    </source>
</evidence>
<protein>
    <submittedName>
        <fullName evidence="2">Tropinesterase</fullName>
    </submittedName>
</protein>
<dbReference type="InterPro" id="IPR000073">
    <property type="entry name" value="AB_hydrolase_1"/>
</dbReference>
<dbReference type="Gene3D" id="3.40.50.1820">
    <property type="entry name" value="alpha/beta hydrolase"/>
    <property type="match status" value="1"/>
</dbReference>
<name>A0ABQ4U315_9HYPH</name>
<dbReference type="Proteomes" id="UP001055057">
    <property type="component" value="Unassembled WGS sequence"/>
</dbReference>
<dbReference type="EMBL" id="BPRB01000208">
    <property type="protein sequence ID" value="GJE61383.1"/>
    <property type="molecule type" value="Genomic_DNA"/>
</dbReference>
<evidence type="ECO:0000313" key="3">
    <source>
        <dbReference type="Proteomes" id="UP001055057"/>
    </source>
</evidence>
<dbReference type="NCBIfam" id="TIGR03056">
    <property type="entry name" value="bchO_mg_che_rel"/>
    <property type="match status" value="1"/>
</dbReference>
<dbReference type="SUPFAM" id="SSF53474">
    <property type="entry name" value="alpha/beta-Hydrolases"/>
    <property type="match status" value="1"/>
</dbReference>
<gene>
    <name evidence="2" type="ORF">MPOCJGCO_3505</name>
</gene>
<keyword evidence="3" id="KW-1185">Reference proteome</keyword>
<sequence>MASPFDHDRPDWEREGRDWPNRAASRFVEAAALRWHVQEFGRAGAPVLLLLHGTGAATHSWRALAPLLAQDFRIVAPDLPGHGFTDPLPAGRLSLPGMAEAVAGLCEALALVPDVAAGHSAGAAILARMCLDRRIEPRLLVAFNGALKPFPGAASFLFPTMARMLFLNPVTPKIFAWTADRSAVQRLIGGTGSRLDAAGVDLYRRLFARAGHVRGALGMMANWDLDRLDRDLPALATRTLLIVGGDDKAIRPDTAFAVRDRLPDARVALIRGLGHLAHEEAPERVAEVLLEEARARAILPASVPAA</sequence>
<organism evidence="2 3">
    <name type="scientific">Methylobacterium trifolii</name>
    <dbReference type="NCBI Taxonomy" id="1003092"/>
    <lineage>
        <taxon>Bacteria</taxon>
        <taxon>Pseudomonadati</taxon>
        <taxon>Pseudomonadota</taxon>
        <taxon>Alphaproteobacteria</taxon>
        <taxon>Hyphomicrobiales</taxon>
        <taxon>Methylobacteriaceae</taxon>
        <taxon>Methylobacterium</taxon>
    </lineage>
</organism>
<feature type="domain" description="AB hydrolase-1" evidence="1">
    <location>
        <begin position="48"/>
        <end position="288"/>
    </location>
</feature>
<reference evidence="2" key="1">
    <citation type="journal article" date="2021" name="Front. Microbiol.">
        <title>Comprehensive Comparative Genomics and Phenotyping of Methylobacterium Species.</title>
        <authorList>
            <person name="Alessa O."/>
            <person name="Ogura Y."/>
            <person name="Fujitani Y."/>
            <person name="Takami H."/>
            <person name="Hayashi T."/>
            <person name="Sahin N."/>
            <person name="Tani A."/>
        </authorList>
    </citation>
    <scope>NUCLEOTIDE SEQUENCE</scope>
    <source>
        <strain evidence="2">DSM 23632</strain>
    </source>
</reference>
<comment type="caution">
    <text evidence="2">The sequence shown here is derived from an EMBL/GenBank/DDBJ whole genome shotgun (WGS) entry which is preliminary data.</text>
</comment>
<reference evidence="2" key="2">
    <citation type="submission" date="2021-08" db="EMBL/GenBank/DDBJ databases">
        <authorList>
            <person name="Tani A."/>
            <person name="Ola A."/>
            <person name="Ogura Y."/>
            <person name="Katsura K."/>
            <person name="Hayashi T."/>
        </authorList>
    </citation>
    <scope>NUCLEOTIDE SEQUENCE</scope>
    <source>
        <strain evidence="2">DSM 23632</strain>
    </source>
</reference>
<dbReference type="PANTHER" id="PTHR43689">
    <property type="entry name" value="HYDROLASE"/>
    <property type="match status" value="1"/>
</dbReference>
<accession>A0ABQ4U315</accession>
<dbReference type="PANTHER" id="PTHR43689:SF8">
    <property type="entry name" value="ALPHA_BETA-HYDROLASES SUPERFAMILY PROTEIN"/>
    <property type="match status" value="1"/>
</dbReference>
<dbReference type="PRINTS" id="PR00111">
    <property type="entry name" value="ABHYDROLASE"/>
</dbReference>
<dbReference type="InterPro" id="IPR017497">
    <property type="entry name" value="BchO"/>
</dbReference>
<dbReference type="RefSeq" id="WP_238183947.1">
    <property type="nucleotide sequence ID" value="NZ_BPRB01000208.1"/>
</dbReference>
<dbReference type="InterPro" id="IPR029058">
    <property type="entry name" value="AB_hydrolase_fold"/>
</dbReference>